<evidence type="ECO:0000313" key="4">
    <source>
        <dbReference type="Proteomes" id="UP000316330"/>
    </source>
</evidence>
<feature type="signal peptide" evidence="1">
    <location>
        <begin position="1"/>
        <end position="32"/>
    </location>
</feature>
<protein>
    <submittedName>
        <fullName evidence="3">DUF5050 domain-containing protein</fullName>
    </submittedName>
</protein>
<reference evidence="3 4" key="1">
    <citation type="submission" date="2019-07" db="EMBL/GenBank/DDBJ databases">
        <authorList>
            <person name="Kim J."/>
        </authorList>
    </citation>
    <scope>NUCLEOTIDE SEQUENCE [LARGE SCALE GENOMIC DNA]</scope>
    <source>
        <strain evidence="3 4">G13</strain>
    </source>
</reference>
<sequence>MNRMYLSLKKTTFMLLVFTLILSAIGAAGVQAEESASTDDAIVYYVSNGNLYRVKTDGSPSQMIRKNFEGVELKPAGDYLYYFYDNKSTTLLRLSLNESDSKAQISNFGGDKRILHYVTDGDMIYFMDDKGGIYRASANEKAIDGVLVTDMADINNPRFIVESGRIYYNALKSGRTTWVASKAANGSGQVQWIASGAFQDPYYARTDSTTLYLMINTKPSETNYSIDCMVLYTLPKKGGAAKAVNPKAPLDTNAVYSGSWANEYYLYNNGIRLGSDQDYDYTKGQGYVLHKNGTKIQLSKTGIYEIANVGTNKLAYVDAYGKAYVSTIQNNKVTATKTLAIKNAGYVRNLMTDGKVRTTMLFGESGAYILNADLSLKKMIGVEWDLCQYQDDITGVFYINAGDNGRLYRMYEDGKTTVKLSDEKVSRIVLISKP</sequence>
<evidence type="ECO:0000256" key="1">
    <source>
        <dbReference type="SAM" id="SignalP"/>
    </source>
</evidence>
<dbReference type="AlphaFoldDB" id="A0A559JJ42"/>
<proteinExistence type="predicted"/>
<feature type="chain" id="PRO_5022185407" evidence="1">
    <location>
        <begin position="33"/>
        <end position="434"/>
    </location>
</feature>
<comment type="caution">
    <text evidence="3">The sequence shown here is derived from an EMBL/GenBank/DDBJ whole genome shotgun (WGS) entry which is preliminary data.</text>
</comment>
<dbReference type="SUPFAM" id="SSF69304">
    <property type="entry name" value="Tricorn protease N-terminal domain"/>
    <property type="match status" value="1"/>
</dbReference>
<dbReference type="InterPro" id="IPR032485">
    <property type="entry name" value="LRP1-like_beta_prop"/>
</dbReference>
<feature type="domain" description="Prolow-density lipoprotein receptor-related protein 1-like beta-propeller" evidence="2">
    <location>
        <begin position="40"/>
        <end position="174"/>
    </location>
</feature>
<dbReference type="EMBL" id="VNJJ01000006">
    <property type="protein sequence ID" value="TVX99876.1"/>
    <property type="molecule type" value="Genomic_DNA"/>
</dbReference>
<evidence type="ECO:0000313" key="3">
    <source>
        <dbReference type="EMBL" id="TVX99876.1"/>
    </source>
</evidence>
<accession>A0A559JJ42</accession>
<keyword evidence="4" id="KW-1185">Reference proteome</keyword>
<name>A0A559JJ42_9BACL</name>
<organism evidence="3 4">
    <name type="scientific">Cohnella terricola</name>
    <dbReference type="NCBI Taxonomy" id="1289167"/>
    <lineage>
        <taxon>Bacteria</taxon>
        <taxon>Bacillati</taxon>
        <taxon>Bacillota</taxon>
        <taxon>Bacilli</taxon>
        <taxon>Bacillales</taxon>
        <taxon>Paenibacillaceae</taxon>
        <taxon>Cohnella</taxon>
    </lineage>
</organism>
<keyword evidence="1" id="KW-0732">Signal</keyword>
<gene>
    <name evidence="3" type="ORF">FPZ45_13140</name>
</gene>
<dbReference type="Proteomes" id="UP000316330">
    <property type="component" value="Unassembled WGS sequence"/>
</dbReference>
<evidence type="ECO:0000259" key="2">
    <source>
        <dbReference type="Pfam" id="PF16472"/>
    </source>
</evidence>
<dbReference type="RefSeq" id="WP_144702276.1">
    <property type="nucleotide sequence ID" value="NZ_VNJJ01000006.1"/>
</dbReference>
<dbReference type="Pfam" id="PF16472">
    <property type="entry name" value="DUF5050"/>
    <property type="match status" value="1"/>
</dbReference>
<dbReference type="OrthoDB" id="2658212at2"/>